<feature type="domain" description="Nephrocystin 3-like N-terminal" evidence="4">
    <location>
        <begin position="269"/>
        <end position="455"/>
    </location>
</feature>
<evidence type="ECO:0000256" key="2">
    <source>
        <dbReference type="SAM" id="MobiDB-lite"/>
    </source>
</evidence>
<dbReference type="Pfam" id="PF14479">
    <property type="entry name" value="HeLo"/>
    <property type="match status" value="1"/>
</dbReference>
<organism evidence="6 7">
    <name type="scientific">Lasiosphaeria hispida</name>
    <dbReference type="NCBI Taxonomy" id="260671"/>
    <lineage>
        <taxon>Eukaryota</taxon>
        <taxon>Fungi</taxon>
        <taxon>Dikarya</taxon>
        <taxon>Ascomycota</taxon>
        <taxon>Pezizomycotina</taxon>
        <taxon>Sordariomycetes</taxon>
        <taxon>Sordariomycetidae</taxon>
        <taxon>Sordariales</taxon>
        <taxon>Lasiosphaeriaceae</taxon>
        <taxon>Lasiosphaeria</taxon>
    </lineage>
</organism>
<evidence type="ECO:0000259" key="5">
    <source>
        <dbReference type="Pfam" id="PF25053"/>
    </source>
</evidence>
<dbReference type="InterPro" id="IPR056693">
    <property type="entry name" value="DUF7791"/>
</dbReference>
<feature type="region of interest" description="Disordered" evidence="2">
    <location>
        <begin position="968"/>
        <end position="995"/>
    </location>
</feature>
<dbReference type="PANTHER" id="PTHR10039:SF5">
    <property type="entry name" value="NACHT DOMAIN-CONTAINING PROTEIN"/>
    <property type="match status" value="1"/>
</dbReference>
<dbReference type="Gene3D" id="1.20.120.1020">
    <property type="entry name" value="Prion-inhibition and propagation, HeLo domain"/>
    <property type="match status" value="1"/>
</dbReference>
<evidence type="ECO:0000256" key="1">
    <source>
        <dbReference type="ARBA" id="ARBA00022737"/>
    </source>
</evidence>
<reference evidence="6" key="1">
    <citation type="journal article" date="2023" name="Mol. Phylogenet. Evol.">
        <title>Genome-scale phylogeny and comparative genomics of the fungal order Sordariales.</title>
        <authorList>
            <person name="Hensen N."/>
            <person name="Bonometti L."/>
            <person name="Westerberg I."/>
            <person name="Brannstrom I.O."/>
            <person name="Guillou S."/>
            <person name="Cros-Aarteil S."/>
            <person name="Calhoun S."/>
            <person name="Haridas S."/>
            <person name="Kuo A."/>
            <person name="Mondo S."/>
            <person name="Pangilinan J."/>
            <person name="Riley R."/>
            <person name="LaButti K."/>
            <person name="Andreopoulos B."/>
            <person name="Lipzen A."/>
            <person name="Chen C."/>
            <person name="Yan M."/>
            <person name="Daum C."/>
            <person name="Ng V."/>
            <person name="Clum A."/>
            <person name="Steindorff A."/>
            <person name="Ohm R.A."/>
            <person name="Martin F."/>
            <person name="Silar P."/>
            <person name="Natvig D.O."/>
            <person name="Lalanne C."/>
            <person name="Gautier V."/>
            <person name="Ament-Velasquez S.L."/>
            <person name="Kruys A."/>
            <person name="Hutchinson M.I."/>
            <person name="Powell A.J."/>
            <person name="Barry K."/>
            <person name="Miller A.N."/>
            <person name="Grigoriev I.V."/>
            <person name="Debuchy R."/>
            <person name="Gladieux P."/>
            <person name="Hiltunen Thoren M."/>
            <person name="Johannesson H."/>
        </authorList>
    </citation>
    <scope>NUCLEOTIDE SEQUENCE</scope>
    <source>
        <strain evidence="6">CBS 955.72</strain>
    </source>
</reference>
<dbReference type="AlphaFoldDB" id="A0AAJ0M8Q8"/>
<sequence>MAEVAGLVLGAVGVAGVIGAFKDTIDLFNLIADSRHLGRDYEILETKLDIEKTLLLQWADRVKLLNPTGYDGQLDDPGTQRLVAKILECVATLLSNAPDLQQRYGLKELPADSISGDGGQLVSAPRVGDVRWGKFLDNYRASAEQKRNSNAPSIPTVKKIRWMIRDKQKFEVLIHELAHFTARLNDVIPITSGNHGASTRIMTDQDLQAIKDLRGLKILLEASTGLQKTVTESTQHVIDERCKTFILNKLWFRKITDRRESISPAHSKTLQWVLKPGQNSSWDDLPAWLRSGSGIYWISGKAGSGKSTLMKHLFLSQHLRSILSSWAGEKQCSLCDFFFMNLGTVEQKSQEGLSRTLLYQILSASRNLIPEALPQMWKEIHDADEQKDLNNVSLPSQAETIHAFSFIGNSQSTMGGQFCILIDGLDEFAGDYMDGITFIKHLAANKHIKVLVSSRPIPDCVAAFSDSPGLRLQDLNRDDISAYVNDTIGNHRYMDELLRSDGECKQMIQDIINKASGVFLWVVLACRSLLSGFADHDDISELRRRVDELPPELEELFQHMLGNIKIRHQEQGARLLRFCYIHQKAQWQSANAGLGVYALGLALLGNYSTDLNPFAVQRLSHRFLSDICAGLEGRLRSRCGGLLEASRDAKMACLSSDRCRSHKNQCINFRILFMHRTVFEFLNEAYVWKLDCLKLPPGFEPCTALSLYGLHLTQQSFQLEPSDAELTMAFLHDGLRWAILADSREHGRPWMFFDGLRAIIKDPVAESIFGTSGLYQNCLGFHDRQRKLPPIRESQISLRLAIEAGAVNYVATHPGLPFLVHHTAKPCSCCRPIMWRAVQRPVMDAAFPPSELSADGWVKIAAVQPSRDMLRVLLEAGCDPNQMLPGPSAQKTTWDALLERISRLDYRLVEDSAAQKWVDLIKTFLEAGADPQVLGPYMDESKRTWMTSLGMDIFGRVTRMEMGAVTPPQATAVDASSQRSDQRAATNTPDLGPQSKHKFMSRVKIAIKSRISK</sequence>
<keyword evidence="6" id="KW-0034">Amyloid</keyword>
<feature type="domain" description="DUF7791" evidence="5">
    <location>
        <begin position="567"/>
        <end position="689"/>
    </location>
</feature>
<dbReference type="InterPro" id="IPR029498">
    <property type="entry name" value="HeLo_dom"/>
</dbReference>
<dbReference type="Pfam" id="PF25053">
    <property type="entry name" value="DUF7791"/>
    <property type="match status" value="1"/>
</dbReference>
<evidence type="ECO:0000313" key="6">
    <source>
        <dbReference type="EMBL" id="KAK3341904.1"/>
    </source>
</evidence>
<dbReference type="EMBL" id="JAUIQD010000008">
    <property type="protein sequence ID" value="KAK3341904.1"/>
    <property type="molecule type" value="Genomic_DNA"/>
</dbReference>
<keyword evidence="1" id="KW-0677">Repeat</keyword>
<keyword evidence="7" id="KW-1185">Reference proteome</keyword>
<comment type="caution">
    <text evidence="6">The sequence shown here is derived from an EMBL/GenBank/DDBJ whole genome shotgun (WGS) entry which is preliminary data.</text>
</comment>
<protein>
    <submittedName>
        <fullName evidence="6">Prion-inhibition and propagation-domain-containing protein</fullName>
    </submittedName>
</protein>
<dbReference type="InterPro" id="IPR038305">
    <property type="entry name" value="HeLo_sf"/>
</dbReference>
<keyword evidence="6" id="KW-0640">Prion</keyword>
<reference evidence="6" key="2">
    <citation type="submission" date="2023-06" db="EMBL/GenBank/DDBJ databases">
        <authorList>
            <consortium name="Lawrence Berkeley National Laboratory"/>
            <person name="Haridas S."/>
            <person name="Hensen N."/>
            <person name="Bonometti L."/>
            <person name="Westerberg I."/>
            <person name="Brannstrom I.O."/>
            <person name="Guillou S."/>
            <person name="Cros-Aarteil S."/>
            <person name="Calhoun S."/>
            <person name="Kuo A."/>
            <person name="Mondo S."/>
            <person name="Pangilinan J."/>
            <person name="Riley R."/>
            <person name="Labutti K."/>
            <person name="Andreopoulos B."/>
            <person name="Lipzen A."/>
            <person name="Chen C."/>
            <person name="Yanf M."/>
            <person name="Daum C."/>
            <person name="Ng V."/>
            <person name="Clum A."/>
            <person name="Steindorff A."/>
            <person name="Ohm R."/>
            <person name="Martin F."/>
            <person name="Silar P."/>
            <person name="Natvig D."/>
            <person name="Lalanne C."/>
            <person name="Gautier V."/>
            <person name="Ament-Velasquez S.L."/>
            <person name="Kruys A."/>
            <person name="Hutchinson M.I."/>
            <person name="Powell A.J."/>
            <person name="Barry K."/>
            <person name="Miller A.N."/>
            <person name="Grigoriev I.V."/>
            <person name="Debuchy R."/>
            <person name="Gladieux P."/>
            <person name="Thoren M.H."/>
            <person name="Johannesson H."/>
        </authorList>
    </citation>
    <scope>NUCLEOTIDE SEQUENCE</scope>
    <source>
        <strain evidence="6">CBS 955.72</strain>
    </source>
</reference>
<gene>
    <name evidence="6" type="ORF">B0T25DRAFT_559571</name>
</gene>
<name>A0AAJ0M8Q8_9PEZI</name>
<dbReference type="Proteomes" id="UP001275084">
    <property type="component" value="Unassembled WGS sequence"/>
</dbReference>
<dbReference type="InterPro" id="IPR056884">
    <property type="entry name" value="NPHP3-like_N"/>
</dbReference>
<dbReference type="InterPro" id="IPR027417">
    <property type="entry name" value="P-loop_NTPase"/>
</dbReference>
<accession>A0AAJ0M8Q8</accession>
<dbReference type="PANTHER" id="PTHR10039">
    <property type="entry name" value="AMELOGENIN"/>
    <property type="match status" value="1"/>
</dbReference>
<evidence type="ECO:0000259" key="4">
    <source>
        <dbReference type="Pfam" id="PF24883"/>
    </source>
</evidence>
<feature type="domain" description="Prion-inhibition and propagation HeLo" evidence="3">
    <location>
        <begin position="11"/>
        <end position="219"/>
    </location>
</feature>
<dbReference type="Pfam" id="PF24883">
    <property type="entry name" value="NPHP3_N"/>
    <property type="match status" value="1"/>
</dbReference>
<evidence type="ECO:0000313" key="7">
    <source>
        <dbReference type="Proteomes" id="UP001275084"/>
    </source>
</evidence>
<dbReference type="SUPFAM" id="SSF52540">
    <property type="entry name" value="P-loop containing nucleoside triphosphate hydrolases"/>
    <property type="match status" value="1"/>
</dbReference>
<proteinExistence type="predicted"/>
<feature type="compositionally biased region" description="Polar residues" evidence="2">
    <location>
        <begin position="974"/>
        <end position="989"/>
    </location>
</feature>
<evidence type="ECO:0000259" key="3">
    <source>
        <dbReference type="Pfam" id="PF14479"/>
    </source>
</evidence>